<sequence>MQLPVKLGVSTWLWTSPFRTEDAAGLFEKIASLGYEVVEIAVEDPFLIDTQKISKELEKNGLQALVCGAFGPTRDLTSDDEALQKNGLQYIEDCLNISTELGASFFAGPMYSAVGKARMVPDAQRQIEWNRAVDNLGKVCEMAASRGLELGLEPLNRFESDLINNVDDVSRLINDLNHPAAKICLDMFHMNIEEPDPGLAIRKAGDKLIHVQVSENYRGTPGTGNASWGAFYEALKAINYKGAVSIESFTPENKELAAAVCIWRNLADDQDSFARDGHAFLRKWAANKL</sequence>
<dbReference type="Pfam" id="PF01261">
    <property type="entry name" value="AP_endonuc_2"/>
    <property type="match status" value="1"/>
</dbReference>
<dbReference type="InterPro" id="IPR050312">
    <property type="entry name" value="IolE/XylAMocC-like"/>
</dbReference>
<keyword evidence="2" id="KW-0413">Isomerase</keyword>
<proteinExistence type="predicted"/>
<dbReference type="EC" id="5.3.1.-" evidence="2"/>
<protein>
    <submittedName>
        <fullName evidence="2">D-tagatose 3-epimerase</fullName>
        <ecNumber evidence="2">5.3.1.-</ecNumber>
    </submittedName>
</protein>
<dbReference type="Gene3D" id="3.20.20.150">
    <property type="entry name" value="Divalent-metal-dependent TIM barrel enzymes"/>
    <property type="match status" value="1"/>
</dbReference>
<dbReference type="Proteomes" id="UP000215355">
    <property type="component" value="Chromosome 1"/>
</dbReference>
<dbReference type="RefSeq" id="WP_093099771.1">
    <property type="nucleotide sequence ID" value="NZ_FNGK01000005.1"/>
</dbReference>
<dbReference type="SUPFAM" id="SSF51658">
    <property type="entry name" value="Xylose isomerase-like"/>
    <property type="match status" value="1"/>
</dbReference>
<dbReference type="PANTHER" id="PTHR12110:SF41">
    <property type="entry name" value="INOSOSE DEHYDRATASE"/>
    <property type="match status" value="1"/>
</dbReference>
<accession>A0AAJ5C289</accession>
<dbReference type="EMBL" id="LT906468">
    <property type="protein sequence ID" value="SNV64660.1"/>
    <property type="molecule type" value="Genomic_DNA"/>
</dbReference>
<dbReference type="PANTHER" id="PTHR12110">
    <property type="entry name" value="HYDROXYPYRUVATE ISOMERASE"/>
    <property type="match status" value="1"/>
</dbReference>
<dbReference type="GO" id="GO:0016853">
    <property type="term" value="F:isomerase activity"/>
    <property type="evidence" value="ECO:0007669"/>
    <property type="project" value="UniProtKB-KW"/>
</dbReference>
<evidence type="ECO:0000313" key="3">
    <source>
        <dbReference type="Proteomes" id="UP000215355"/>
    </source>
</evidence>
<feature type="domain" description="Xylose isomerase-like TIM barrel" evidence="1">
    <location>
        <begin position="27"/>
        <end position="257"/>
    </location>
</feature>
<organism evidence="2 3">
    <name type="scientific">Sphingobacterium mizutaii</name>
    <dbReference type="NCBI Taxonomy" id="1010"/>
    <lineage>
        <taxon>Bacteria</taxon>
        <taxon>Pseudomonadati</taxon>
        <taxon>Bacteroidota</taxon>
        <taxon>Sphingobacteriia</taxon>
        <taxon>Sphingobacteriales</taxon>
        <taxon>Sphingobacteriaceae</taxon>
        <taxon>Sphingobacterium</taxon>
    </lineage>
</organism>
<reference evidence="2 3" key="1">
    <citation type="submission" date="2017-06" db="EMBL/GenBank/DDBJ databases">
        <authorList>
            <consortium name="Pathogen Informatics"/>
        </authorList>
    </citation>
    <scope>NUCLEOTIDE SEQUENCE [LARGE SCALE GENOMIC DNA]</scope>
    <source>
        <strain evidence="2 3">NCTC12149</strain>
    </source>
</reference>
<evidence type="ECO:0000259" key="1">
    <source>
        <dbReference type="Pfam" id="PF01261"/>
    </source>
</evidence>
<name>A0AAJ5C289_9SPHI</name>
<dbReference type="KEGG" id="smiz:4412673_03975"/>
<gene>
    <name evidence="2" type="ORF">SAMEA4412673_03975</name>
</gene>
<dbReference type="InterPro" id="IPR013022">
    <property type="entry name" value="Xyl_isomerase-like_TIM-brl"/>
</dbReference>
<dbReference type="AlphaFoldDB" id="A0AAJ5C289"/>
<dbReference type="InterPro" id="IPR036237">
    <property type="entry name" value="Xyl_isomerase-like_sf"/>
</dbReference>
<evidence type="ECO:0000313" key="2">
    <source>
        <dbReference type="EMBL" id="SNV64660.1"/>
    </source>
</evidence>